<name>A0A5J4F8C3_MICAE</name>
<dbReference type="Proteomes" id="UP000376575">
    <property type="component" value="Unassembled WGS sequence"/>
</dbReference>
<comment type="caution">
    <text evidence="2">The sequence shown here is derived from an EMBL/GenBank/DDBJ whole genome shotgun (WGS) entry which is preliminary data.</text>
</comment>
<gene>
    <name evidence="2" type="primary">acpP_1</name>
    <name evidence="2" type="ORF">MiAbW_02119</name>
</gene>
<evidence type="ECO:0000313" key="3">
    <source>
        <dbReference type="Proteomes" id="UP000376575"/>
    </source>
</evidence>
<protein>
    <submittedName>
        <fullName evidence="2">Acyl carrier protein</fullName>
    </submittedName>
</protein>
<evidence type="ECO:0000256" key="1">
    <source>
        <dbReference type="SAM" id="Coils"/>
    </source>
</evidence>
<organism evidence="2 3">
    <name type="scientific">Microcystis aeruginosa NIES-4325</name>
    <dbReference type="NCBI Taxonomy" id="2569534"/>
    <lineage>
        <taxon>Bacteria</taxon>
        <taxon>Bacillati</taxon>
        <taxon>Cyanobacteriota</taxon>
        <taxon>Cyanophyceae</taxon>
        <taxon>Oscillatoriophycideae</taxon>
        <taxon>Chroococcales</taxon>
        <taxon>Microcystaceae</taxon>
        <taxon>Microcystis</taxon>
    </lineage>
</organism>
<accession>A0A5J4F8C3</accession>
<feature type="coiled-coil region" evidence="1">
    <location>
        <begin position="236"/>
        <end position="284"/>
    </location>
</feature>
<sequence length="285" mass="33694">MDMNNKTYEDIYSRTYSRIYNIVIEQFEVSEIPQPVLDFVIFKTEYYFYPYGSIFAITTSAPSDSGEFYANGGKLSTHKELSDGGDALNFLYQIEEEFDMEISDELFEKMVTFKDILEIILEQKYNLEIAEYLKIRIKRKTLKLLLFLESKKIEISKFIEIFSSETFSNNHQNIEKLILSLRYKSFDVSSIMSFSDIFKNDFLLSNLEQICQIYCFMNDQKISYFDVIEIIKSGYLDSCKQEIDDISEKIKLQESEIKNLRLQLEKANQNLDLLRRQLNHLLDDI</sequence>
<evidence type="ECO:0000313" key="2">
    <source>
        <dbReference type="EMBL" id="GEA27552.1"/>
    </source>
</evidence>
<keyword evidence="1" id="KW-0175">Coiled coil</keyword>
<proteinExistence type="predicted"/>
<dbReference type="Gene3D" id="1.10.1200.10">
    <property type="entry name" value="ACP-like"/>
    <property type="match status" value="1"/>
</dbReference>
<reference evidence="2 3" key="1">
    <citation type="journal article" date="2019" name="FEMS Microbiol. Lett.">
        <title>A novel salt-tolerant genotype illuminates the sucrose gene evolution in freshwater bloom-forming cyanobacterium Microcystis aeruginosa.</title>
        <authorList>
            <person name="Tanabe Y."/>
            <person name="Yamaguchi H."/>
            <person name="Sano T."/>
            <person name="Kawachi M."/>
        </authorList>
    </citation>
    <scope>NUCLEOTIDE SEQUENCE [LARGE SCALE GENOMIC DNA]</scope>
    <source>
        <strain evidence="2 3">NIES-4325</strain>
    </source>
</reference>
<dbReference type="InterPro" id="IPR036736">
    <property type="entry name" value="ACP-like_sf"/>
</dbReference>
<dbReference type="EMBL" id="BJKP01000017">
    <property type="protein sequence ID" value="GEA27552.1"/>
    <property type="molecule type" value="Genomic_DNA"/>
</dbReference>
<dbReference type="AlphaFoldDB" id="A0A5J4F8C3"/>
<dbReference type="SUPFAM" id="SSF47336">
    <property type="entry name" value="ACP-like"/>
    <property type="match status" value="1"/>
</dbReference>